<dbReference type="OrthoDB" id="109543at2759"/>
<accession>A0A8C4WQJ7</accession>
<dbReference type="InterPro" id="IPR000608">
    <property type="entry name" value="UBC"/>
</dbReference>
<dbReference type="PROSITE" id="PS50127">
    <property type="entry name" value="UBC_2"/>
    <property type="match status" value="1"/>
</dbReference>
<dbReference type="CDD" id="cd23802">
    <property type="entry name" value="UBCc_UBE2Q"/>
    <property type="match status" value="1"/>
</dbReference>
<reference evidence="11" key="3">
    <citation type="submission" date="2025-09" db="UniProtKB">
        <authorList>
            <consortium name="Ensembl"/>
        </authorList>
    </citation>
    <scope>IDENTIFICATION</scope>
</reference>
<dbReference type="SUPFAM" id="SSF54495">
    <property type="entry name" value="UBC-like"/>
    <property type="match status" value="2"/>
</dbReference>
<dbReference type="GO" id="GO:0005524">
    <property type="term" value="F:ATP binding"/>
    <property type="evidence" value="ECO:0007669"/>
    <property type="project" value="UniProtKB-KW"/>
</dbReference>
<dbReference type="EC" id="2.3.2.23" evidence="2"/>
<feature type="compositionally biased region" description="Acidic residues" evidence="9">
    <location>
        <begin position="168"/>
        <end position="183"/>
    </location>
</feature>
<dbReference type="Proteomes" id="UP000694390">
    <property type="component" value="Chromosome 24"/>
</dbReference>
<dbReference type="SMART" id="SM00212">
    <property type="entry name" value="UBCc"/>
    <property type="match status" value="1"/>
</dbReference>
<dbReference type="GO" id="GO:0061458">
    <property type="term" value="P:reproductive system development"/>
    <property type="evidence" value="ECO:0007669"/>
    <property type="project" value="Ensembl"/>
</dbReference>
<feature type="domain" description="UBC core" evidence="10">
    <location>
        <begin position="234"/>
        <end position="398"/>
    </location>
</feature>
<feature type="compositionally biased region" description="Basic and acidic residues" evidence="9">
    <location>
        <begin position="195"/>
        <end position="204"/>
    </location>
</feature>
<dbReference type="AlphaFoldDB" id="A0A8C4WQJ7"/>
<evidence type="ECO:0000256" key="3">
    <source>
        <dbReference type="ARBA" id="ARBA00022490"/>
    </source>
</evidence>
<evidence type="ECO:0000256" key="8">
    <source>
        <dbReference type="ARBA" id="ARBA00022843"/>
    </source>
</evidence>
<evidence type="ECO:0000256" key="6">
    <source>
        <dbReference type="ARBA" id="ARBA00022786"/>
    </source>
</evidence>
<keyword evidence="7" id="KW-0067">ATP-binding</keyword>
<dbReference type="GO" id="GO:0007617">
    <property type="term" value="P:mating behavior"/>
    <property type="evidence" value="ECO:0007669"/>
    <property type="project" value="Ensembl"/>
</dbReference>
<dbReference type="InterPro" id="IPR016135">
    <property type="entry name" value="UBQ-conjugating_enzyme/RWD"/>
</dbReference>
<evidence type="ECO:0000256" key="1">
    <source>
        <dbReference type="ARBA" id="ARBA00004496"/>
    </source>
</evidence>
<dbReference type="FunFam" id="3.10.110.10:FF:000006">
    <property type="entry name" value="Ubiquitin-conjugating enzyme E2 Q2"/>
    <property type="match status" value="1"/>
</dbReference>
<sequence>MQRAGAEEAAGSQAAAGPGRSGGGAASPGRLLRRELRLLESIFHRGHERFRIGSACPDEISCEFVPGPGARAGGSGSRGPPPGPVRIHCNITESYPAVPPIWSVESDDPNLAAILERLVEIKKGNTLLLQHLKRIISDLCKLYNLPQHPDVEMLDQPLPAEQSTQEEVSSEDEDEEMPEDTEDLDHYEMKEEEPVDGKKTEDDGIGKENLAILEKIKQNQRQDYLNGAVSGSVQATDRLMKELRDIYRSPSFKGGNYAVELVSDSLYDWNVKLLKVDEDSALHNDLQILKEKEGIDFILLNFCFKDNFPFDPPFVRVVSPVLSGGYVLGGGAICMELLTKQGWSSAYSIESVIMQISATLVKGKARVQFGANKNQYSLTRAQQSYKSLVQIHEKNAMWKLELGRGRAALRITNPAGLRTCSLKKCSSSRELNVQYLTGPETKMSCYLHGVLLFDETIPLFLLGFPNSGWYTPPKEDG</sequence>
<name>A0A8C4WQJ7_9SAUR</name>
<reference evidence="11" key="2">
    <citation type="submission" date="2025-08" db="UniProtKB">
        <authorList>
            <consortium name="Ensembl"/>
        </authorList>
    </citation>
    <scope>IDENTIFICATION</scope>
</reference>
<keyword evidence="8" id="KW-0832">Ubl conjugation</keyword>
<keyword evidence="5" id="KW-0547">Nucleotide-binding</keyword>
<proteinExistence type="predicted"/>
<feature type="compositionally biased region" description="Low complexity" evidence="9">
    <location>
        <begin position="1"/>
        <end position="18"/>
    </location>
</feature>
<evidence type="ECO:0000256" key="2">
    <source>
        <dbReference type="ARBA" id="ARBA00012486"/>
    </source>
</evidence>
<dbReference type="Gene3D" id="3.10.110.10">
    <property type="entry name" value="Ubiquitin Conjugating Enzyme"/>
    <property type="match status" value="1"/>
</dbReference>
<evidence type="ECO:0000256" key="5">
    <source>
        <dbReference type="ARBA" id="ARBA00022741"/>
    </source>
</evidence>
<evidence type="ECO:0000256" key="7">
    <source>
        <dbReference type="ARBA" id="ARBA00022840"/>
    </source>
</evidence>
<dbReference type="Ensembl" id="ENSGEVT00005019509.1">
    <property type="protein sequence ID" value="ENSGEVP00005018568.1"/>
    <property type="gene ID" value="ENSGEVG00005013160.1"/>
</dbReference>
<dbReference type="GeneTree" id="ENSGT00940000160166"/>
<gene>
    <name evidence="11" type="primary">UBE2Q1</name>
</gene>
<reference evidence="11" key="1">
    <citation type="submission" date="2019-06" db="EMBL/GenBank/DDBJ databases">
        <title>G10K-VGP Goodes thornscrub tortoise genome, primary haplotype.</title>
        <authorList>
            <person name="Murphy B."/>
            <person name="Edwards T."/>
            <person name="Rhie A."/>
            <person name="Koren S."/>
            <person name="Phillippy A."/>
            <person name="Fedrigo O."/>
            <person name="Haase B."/>
            <person name="Mountcastle J."/>
            <person name="Lewin H."/>
            <person name="Damas J."/>
            <person name="Howe K."/>
            <person name="Formenti G."/>
            <person name="Myers G."/>
            <person name="Durbin R."/>
            <person name="Jarvis E.D."/>
        </authorList>
    </citation>
    <scope>NUCLEOTIDE SEQUENCE [LARGE SCALE GENOMIC DNA]</scope>
</reference>
<evidence type="ECO:0000313" key="11">
    <source>
        <dbReference type="Ensembl" id="ENSGEVP00005018568.1"/>
    </source>
</evidence>
<dbReference type="GO" id="GO:0061631">
    <property type="term" value="F:ubiquitin conjugating enzyme activity"/>
    <property type="evidence" value="ECO:0007669"/>
    <property type="project" value="UniProtKB-EC"/>
</dbReference>
<organism evidence="11 12">
    <name type="scientific">Gopherus evgoodei</name>
    <name type="common">Goodes thornscrub tortoise</name>
    <dbReference type="NCBI Taxonomy" id="1825980"/>
    <lineage>
        <taxon>Eukaryota</taxon>
        <taxon>Metazoa</taxon>
        <taxon>Chordata</taxon>
        <taxon>Craniata</taxon>
        <taxon>Vertebrata</taxon>
        <taxon>Euteleostomi</taxon>
        <taxon>Archelosauria</taxon>
        <taxon>Testudinata</taxon>
        <taxon>Testudines</taxon>
        <taxon>Cryptodira</taxon>
        <taxon>Durocryptodira</taxon>
        <taxon>Testudinoidea</taxon>
        <taxon>Testudinidae</taxon>
        <taxon>Gopherus</taxon>
    </lineage>
</organism>
<feature type="region of interest" description="Disordered" evidence="9">
    <location>
        <begin position="1"/>
        <end position="28"/>
    </location>
</feature>
<dbReference type="GO" id="GO:0070459">
    <property type="term" value="P:prolactin secretion"/>
    <property type="evidence" value="ECO:0007669"/>
    <property type="project" value="Ensembl"/>
</dbReference>
<keyword evidence="6" id="KW-0833">Ubl conjugation pathway</keyword>
<evidence type="ECO:0000313" key="12">
    <source>
        <dbReference type="Proteomes" id="UP000694390"/>
    </source>
</evidence>
<evidence type="ECO:0000256" key="4">
    <source>
        <dbReference type="ARBA" id="ARBA00022679"/>
    </source>
</evidence>
<dbReference type="Pfam" id="PF00179">
    <property type="entry name" value="UQ_con"/>
    <property type="match status" value="1"/>
</dbReference>
<dbReference type="GO" id="GO:0005737">
    <property type="term" value="C:cytoplasm"/>
    <property type="evidence" value="ECO:0007669"/>
    <property type="project" value="UniProtKB-SubCell"/>
</dbReference>
<evidence type="ECO:0000259" key="10">
    <source>
        <dbReference type="PROSITE" id="PS50127"/>
    </source>
</evidence>
<keyword evidence="12" id="KW-1185">Reference proteome</keyword>
<feature type="region of interest" description="Disordered" evidence="9">
    <location>
        <begin position="156"/>
        <end position="204"/>
    </location>
</feature>
<evidence type="ECO:0000256" key="9">
    <source>
        <dbReference type="SAM" id="MobiDB-lite"/>
    </source>
</evidence>
<comment type="subcellular location">
    <subcellularLocation>
        <location evidence="1">Cytoplasm</location>
    </subcellularLocation>
</comment>
<keyword evidence="3" id="KW-0963">Cytoplasm</keyword>
<dbReference type="GO" id="GO:0009566">
    <property type="term" value="P:fertilization"/>
    <property type="evidence" value="ECO:0007669"/>
    <property type="project" value="Ensembl"/>
</dbReference>
<keyword evidence="4" id="KW-0808">Transferase</keyword>
<protein>
    <recommendedName>
        <fullName evidence="2">E2 ubiquitin-conjugating enzyme</fullName>
        <ecNumber evidence="2">2.3.2.23</ecNumber>
    </recommendedName>
</protein>